<gene>
    <name evidence="2" type="ORF">ACFSAU_03395</name>
</gene>
<evidence type="ECO:0000313" key="3">
    <source>
        <dbReference type="Proteomes" id="UP001597139"/>
    </source>
</evidence>
<protein>
    <recommendedName>
        <fullName evidence="4">DUF4352 domain-containing protein</fullName>
    </recommendedName>
</protein>
<dbReference type="PROSITE" id="PS51257">
    <property type="entry name" value="PROKAR_LIPOPROTEIN"/>
    <property type="match status" value="1"/>
</dbReference>
<name>A0ABD6BNE7_9EURY</name>
<evidence type="ECO:0008006" key="4">
    <source>
        <dbReference type="Google" id="ProtNLM"/>
    </source>
</evidence>
<sequence>MQRRQFLPLAAVALAGCVGPSDGSGPRNPPTTPEGGEPAGGGGGGRDLRIVDAVPREGDDGSLVFVITVENTVGATRSDVLVGRATVNADSGETEYEARREVSLDGDAEAEFELVFDVPYEEWAGQGSLSYGWEGEI</sequence>
<dbReference type="RefSeq" id="WP_267645810.1">
    <property type="nucleotide sequence ID" value="NZ_JANHGR010000001.1"/>
</dbReference>
<feature type="region of interest" description="Disordered" evidence="1">
    <location>
        <begin position="17"/>
        <end position="47"/>
    </location>
</feature>
<evidence type="ECO:0000256" key="1">
    <source>
        <dbReference type="SAM" id="MobiDB-lite"/>
    </source>
</evidence>
<reference evidence="2 3" key="1">
    <citation type="journal article" date="2019" name="Int. J. Syst. Evol. Microbiol.">
        <title>The Global Catalogue of Microorganisms (GCM) 10K type strain sequencing project: providing services to taxonomists for standard genome sequencing and annotation.</title>
        <authorList>
            <consortium name="The Broad Institute Genomics Platform"/>
            <consortium name="The Broad Institute Genome Sequencing Center for Infectious Disease"/>
            <person name="Wu L."/>
            <person name="Ma J."/>
        </authorList>
    </citation>
    <scope>NUCLEOTIDE SEQUENCE [LARGE SCALE GENOMIC DNA]</scope>
    <source>
        <strain evidence="2 3">CGMCC 1.12859</strain>
    </source>
</reference>
<organism evidence="2 3">
    <name type="scientific">Halolamina litorea</name>
    <dbReference type="NCBI Taxonomy" id="1515593"/>
    <lineage>
        <taxon>Archaea</taxon>
        <taxon>Methanobacteriati</taxon>
        <taxon>Methanobacteriota</taxon>
        <taxon>Stenosarchaea group</taxon>
        <taxon>Halobacteria</taxon>
        <taxon>Halobacteriales</taxon>
        <taxon>Haloferacaceae</taxon>
    </lineage>
</organism>
<evidence type="ECO:0000313" key="2">
    <source>
        <dbReference type="EMBL" id="MFD1566526.1"/>
    </source>
</evidence>
<keyword evidence="3" id="KW-1185">Reference proteome</keyword>
<comment type="caution">
    <text evidence="2">The sequence shown here is derived from an EMBL/GenBank/DDBJ whole genome shotgun (WGS) entry which is preliminary data.</text>
</comment>
<dbReference type="EMBL" id="JBHUCZ010000001">
    <property type="protein sequence ID" value="MFD1566526.1"/>
    <property type="molecule type" value="Genomic_DNA"/>
</dbReference>
<dbReference type="AlphaFoldDB" id="A0ABD6BNE7"/>
<proteinExistence type="predicted"/>
<accession>A0ABD6BNE7</accession>
<dbReference type="Proteomes" id="UP001597139">
    <property type="component" value="Unassembled WGS sequence"/>
</dbReference>